<dbReference type="AlphaFoldDB" id="A0A7J7JBR8"/>
<dbReference type="PANTHER" id="PTHR11715:SF3">
    <property type="entry name" value="GLYCINE CLEAVAGE SYSTEM H PROTEIN-RELATED"/>
    <property type="match status" value="1"/>
</dbReference>
<dbReference type="EMBL" id="VXIV02002723">
    <property type="protein sequence ID" value="KAF6023383.1"/>
    <property type="molecule type" value="Genomic_DNA"/>
</dbReference>
<sequence length="111" mass="11968">MLHAGLYLQLIRATKELGDVVYVDLPQVDGQEMAAGDVAASVESVKAVAEVYSPISGVLKAVNTYLENSPGLVNLDPVADGWIIELEVTKPEELDSLMDEAAYAKYLETVE</sequence>
<dbReference type="InterPro" id="IPR033753">
    <property type="entry name" value="GCV_H/Fam206"/>
</dbReference>
<protein>
    <recommendedName>
        <fullName evidence="1">Glycine cleavage system H protein, mitochondrial</fullName>
    </recommendedName>
</protein>
<dbReference type="Gene3D" id="2.40.50.100">
    <property type="match status" value="1"/>
</dbReference>
<reference evidence="3" key="1">
    <citation type="submission" date="2020-06" db="EMBL/GenBank/DDBJ databases">
        <title>Draft genome of Bugula neritina, a colonial animal packing powerful symbionts and potential medicines.</title>
        <authorList>
            <person name="Rayko M."/>
        </authorList>
    </citation>
    <scope>NUCLEOTIDE SEQUENCE [LARGE SCALE GENOMIC DNA]</scope>
    <source>
        <strain evidence="3">Kwan_BN1</strain>
    </source>
</reference>
<dbReference type="PROSITE" id="PS50968">
    <property type="entry name" value="BIOTINYL_LIPOYL"/>
    <property type="match status" value="1"/>
</dbReference>
<keyword evidence="4" id="KW-1185">Reference proteome</keyword>
<evidence type="ECO:0000259" key="2">
    <source>
        <dbReference type="PROSITE" id="PS50968"/>
    </source>
</evidence>
<feature type="domain" description="Lipoyl-binding" evidence="2">
    <location>
        <begin position="8"/>
        <end position="87"/>
    </location>
</feature>
<dbReference type="GO" id="GO:0019464">
    <property type="term" value="P:glycine decarboxylation via glycine cleavage system"/>
    <property type="evidence" value="ECO:0007669"/>
    <property type="project" value="InterPro"/>
</dbReference>
<dbReference type="InterPro" id="IPR002930">
    <property type="entry name" value="GCV_H"/>
</dbReference>
<dbReference type="InterPro" id="IPR011053">
    <property type="entry name" value="Single_hybrid_motif"/>
</dbReference>
<evidence type="ECO:0000256" key="1">
    <source>
        <dbReference type="ARBA" id="ARBA00018130"/>
    </source>
</evidence>
<accession>A0A7J7JBR8</accession>
<dbReference type="OrthoDB" id="10264154at2759"/>
<proteinExistence type="predicted"/>
<comment type="caution">
    <text evidence="3">The sequence shown here is derived from an EMBL/GenBank/DDBJ whole genome shotgun (WGS) entry which is preliminary data.</text>
</comment>
<evidence type="ECO:0000313" key="4">
    <source>
        <dbReference type="Proteomes" id="UP000593567"/>
    </source>
</evidence>
<dbReference type="GO" id="GO:0005960">
    <property type="term" value="C:glycine cleavage complex"/>
    <property type="evidence" value="ECO:0007669"/>
    <property type="project" value="InterPro"/>
</dbReference>
<dbReference type="GO" id="GO:0005737">
    <property type="term" value="C:cytoplasm"/>
    <property type="evidence" value="ECO:0007669"/>
    <property type="project" value="TreeGrafter"/>
</dbReference>
<dbReference type="InterPro" id="IPR000089">
    <property type="entry name" value="Biotin_lipoyl"/>
</dbReference>
<gene>
    <name evidence="3" type="ORF">EB796_018300</name>
</gene>
<dbReference type="GO" id="GO:0009249">
    <property type="term" value="P:protein lipoylation"/>
    <property type="evidence" value="ECO:0007669"/>
    <property type="project" value="TreeGrafter"/>
</dbReference>
<dbReference type="Proteomes" id="UP000593567">
    <property type="component" value="Unassembled WGS sequence"/>
</dbReference>
<dbReference type="CDD" id="cd06848">
    <property type="entry name" value="GCS_H"/>
    <property type="match status" value="1"/>
</dbReference>
<name>A0A7J7JBR8_BUGNE</name>
<organism evidence="3 4">
    <name type="scientific">Bugula neritina</name>
    <name type="common">Brown bryozoan</name>
    <name type="synonym">Sertularia neritina</name>
    <dbReference type="NCBI Taxonomy" id="10212"/>
    <lineage>
        <taxon>Eukaryota</taxon>
        <taxon>Metazoa</taxon>
        <taxon>Spiralia</taxon>
        <taxon>Lophotrochozoa</taxon>
        <taxon>Bryozoa</taxon>
        <taxon>Gymnolaemata</taxon>
        <taxon>Cheilostomatida</taxon>
        <taxon>Flustrina</taxon>
        <taxon>Buguloidea</taxon>
        <taxon>Bugulidae</taxon>
        <taxon>Bugula</taxon>
    </lineage>
</organism>
<dbReference type="Pfam" id="PF01597">
    <property type="entry name" value="GCV_H"/>
    <property type="match status" value="1"/>
</dbReference>
<dbReference type="PANTHER" id="PTHR11715">
    <property type="entry name" value="GLYCINE CLEAVAGE SYSTEM H PROTEIN"/>
    <property type="match status" value="1"/>
</dbReference>
<dbReference type="SUPFAM" id="SSF51230">
    <property type="entry name" value="Single hybrid motif"/>
    <property type="match status" value="1"/>
</dbReference>
<evidence type="ECO:0000313" key="3">
    <source>
        <dbReference type="EMBL" id="KAF6023383.1"/>
    </source>
</evidence>